<evidence type="ECO:0000256" key="5">
    <source>
        <dbReference type="ARBA" id="ARBA00022475"/>
    </source>
</evidence>
<dbReference type="CDD" id="cd13143">
    <property type="entry name" value="MATE_MepA_like"/>
    <property type="match status" value="1"/>
</dbReference>
<gene>
    <name evidence="11" type="ORF">NSA23_07025</name>
</gene>
<dbReference type="Proteomes" id="UP001142078">
    <property type="component" value="Unassembled WGS sequence"/>
</dbReference>
<keyword evidence="4" id="KW-0813">Transport</keyword>
<evidence type="ECO:0000313" key="11">
    <source>
        <dbReference type="EMBL" id="MCR2043871.1"/>
    </source>
</evidence>
<dbReference type="GO" id="GO:0046677">
    <property type="term" value="P:response to antibiotic"/>
    <property type="evidence" value="ECO:0007669"/>
    <property type="project" value="UniProtKB-KW"/>
</dbReference>
<protein>
    <recommendedName>
        <fullName evidence="3">Multidrug export protein MepA</fullName>
    </recommendedName>
</protein>
<feature type="transmembrane region" description="Helical" evidence="10">
    <location>
        <begin position="238"/>
        <end position="258"/>
    </location>
</feature>
<dbReference type="PIRSF" id="PIRSF006603">
    <property type="entry name" value="DinF"/>
    <property type="match status" value="1"/>
</dbReference>
<evidence type="ECO:0000256" key="8">
    <source>
        <dbReference type="ARBA" id="ARBA00023136"/>
    </source>
</evidence>
<dbReference type="PANTHER" id="PTHR43823">
    <property type="entry name" value="SPORULATION PROTEIN YKVU"/>
    <property type="match status" value="1"/>
</dbReference>
<feature type="transmembrane region" description="Helical" evidence="10">
    <location>
        <begin position="93"/>
        <end position="116"/>
    </location>
</feature>
<evidence type="ECO:0000256" key="7">
    <source>
        <dbReference type="ARBA" id="ARBA00022989"/>
    </source>
</evidence>
<reference evidence="11" key="1">
    <citation type="submission" date="2022-07" db="EMBL/GenBank/DDBJ databases">
        <title>Enhanced cultured diversity of the mouse gut microbiota enables custom-made synthetic communities.</title>
        <authorList>
            <person name="Afrizal A."/>
        </authorList>
    </citation>
    <scope>NUCLEOTIDE SEQUENCE</scope>
    <source>
        <strain evidence="11">DSM 29482</strain>
    </source>
</reference>
<sequence>MNRSKQLGEGNIKELLVEFSIPAIVGMLVNALYNIVDRIFIGKGVGSIGIAGIFVGYPISLILMAFAMLIGLGGNALVSIKLGQKKEEEAEKILGNSFTLLLLISIIVGVIGLLTLEPLLKVFGASKTILPYSVDYMRIILFGAPLQAVGFGLNNFIRGEGNPKMAMGTMLIGAILNTILDPIFIFVFNMGIKGAAIATIISQGASSIWVLSYFFKKKGLLKLKRENLKLKKYIVKEIISIGLAPFSMQIAASMVTVLLNNNLQRYGGDIATSSMAVINSITMLILMPIFGINQGAQPIIGYNYGAEKYDRVKETLKWAILFATIIVTIGFVFTQAIPGKLVSLFGKNEKELIKVASRAMRINLSMLPIIGFQVISANYFQATGKPKQAMFLSLSRQVLVLIPALIILPKIFQLTGVWLSGPVSDIIASIITAQFLFKDLKHLGEESTNPNPRINES</sequence>
<evidence type="ECO:0000256" key="4">
    <source>
        <dbReference type="ARBA" id="ARBA00022448"/>
    </source>
</evidence>
<feature type="transmembrane region" description="Helical" evidence="10">
    <location>
        <begin position="48"/>
        <end position="72"/>
    </location>
</feature>
<dbReference type="InterPro" id="IPR045070">
    <property type="entry name" value="MATE_MepA-like"/>
</dbReference>
<feature type="transmembrane region" description="Helical" evidence="10">
    <location>
        <begin position="318"/>
        <end position="338"/>
    </location>
</feature>
<evidence type="ECO:0000256" key="3">
    <source>
        <dbReference type="ARBA" id="ARBA00022106"/>
    </source>
</evidence>
<dbReference type="AlphaFoldDB" id="A0A9X2MHY8"/>
<evidence type="ECO:0000256" key="2">
    <source>
        <dbReference type="ARBA" id="ARBA00008417"/>
    </source>
</evidence>
<feature type="transmembrane region" description="Helical" evidence="10">
    <location>
        <begin position="169"/>
        <end position="188"/>
    </location>
</feature>
<dbReference type="OrthoDB" id="9811110at2"/>
<evidence type="ECO:0000313" key="12">
    <source>
        <dbReference type="Proteomes" id="UP001142078"/>
    </source>
</evidence>
<dbReference type="InterPro" id="IPR048279">
    <property type="entry name" value="MdtK-like"/>
</dbReference>
<evidence type="ECO:0000256" key="9">
    <source>
        <dbReference type="ARBA" id="ARBA00023251"/>
    </source>
</evidence>
<dbReference type="EMBL" id="JANJZL010000003">
    <property type="protein sequence ID" value="MCR2043871.1"/>
    <property type="molecule type" value="Genomic_DNA"/>
</dbReference>
<dbReference type="GO" id="GO:0042910">
    <property type="term" value="F:xenobiotic transmembrane transporter activity"/>
    <property type="evidence" value="ECO:0007669"/>
    <property type="project" value="InterPro"/>
</dbReference>
<evidence type="ECO:0000256" key="1">
    <source>
        <dbReference type="ARBA" id="ARBA00004651"/>
    </source>
</evidence>
<feature type="transmembrane region" description="Helical" evidence="10">
    <location>
        <begin position="270"/>
        <end position="290"/>
    </location>
</feature>
<feature type="transmembrane region" description="Helical" evidence="10">
    <location>
        <begin position="15"/>
        <end position="36"/>
    </location>
</feature>
<organism evidence="11 12">
    <name type="scientific">Anaerosalibacter massiliensis</name>
    <dbReference type="NCBI Taxonomy" id="1347392"/>
    <lineage>
        <taxon>Bacteria</taxon>
        <taxon>Bacillati</taxon>
        <taxon>Bacillota</taxon>
        <taxon>Tissierellia</taxon>
        <taxon>Tissierellales</taxon>
        <taxon>Sporanaerobacteraceae</taxon>
        <taxon>Anaerosalibacter</taxon>
    </lineage>
</organism>
<dbReference type="PANTHER" id="PTHR43823:SF3">
    <property type="entry name" value="MULTIDRUG EXPORT PROTEIN MEPA"/>
    <property type="match status" value="1"/>
</dbReference>
<accession>A0A9X2MHY8</accession>
<evidence type="ECO:0000256" key="10">
    <source>
        <dbReference type="SAM" id="Phobius"/>
    </source>
</evidence>
<dbReference type="Pfam" id="PF01554">
    <property type="entry name" value="MatE"/>
    <property type="match status" value="2"/>
</dbReference>
<dbReference type="InterPro" id="IPR051327">
    <property type="entry name" value="MATE_MepA_subfamily"/>
</dbReference>
<keyword evidence="9" id="KW-0046">Antibiotic resistance</keyword>
<comment type="subcellular location">
    <subcellularLocation>
        <location evidence="1">Cell membrane</location>
        <topology evidence="1">Multi-pass membrane protein</topology>
    </subcellularLocation>
</comment>
<dbReference type="InterPro" id="IPR002528">
    <property type="entry name" value="MATE_fam"/>
</dbReference>
<keyword evidence="7 10" id="KW-1133">Transmembrane helix</keyword>
<dbReference type="GO" id="GO:0015297">
    <property type="term" value="F:antiporter activity"/>
    <property type="evidence" value="ECO:0007669"/>
    <property type="project" value="InterPro"/>
</dbReference>
<dbReference type="NCBIfam" id="TIGR00797">
    <property type="entry name" value="matE"/>
    <property type="match status" value="1"/>
</dbReference>
<evidence type="ECO:0000256" key="6">
    <source>
        <dbReference type="ARBA" id="ARBA00022692"/>
    </source>
</evidence>
<keyword evidence="6 10" id="KW-0812">Transmembrane</keyword>
<comment type="similarity">
    <text evidence="2">Belongs to the multi antimicrobial extrusion (MATE) (TC 2.A.66.1) family. MepA subfamily.</text>
</comment>
<feature type="transmembrane region" description="Helical" evidence="10">
    <location>
        <begin position="194"/>
        <end position="215"/>
    </location>
</feature>
<comment type="caution">
    <text evidence="11">The sequence shown here is derived from an EMBL/GenBank/DDBJ whole genome shotgun (WGS) entry which is preliminary data.</text>
</comment>
<keyword evidence="12" id="KW-1185">Reference proteome</keyword>
<keyword evidence="5" id="KW-1003">Cell membrane</keyword>
<dbReference type="GO" id="GO:0005886">
    <property type="term" value="C:plasma membrane"/>
    <property type="evidence" value="ECO:0007669"/>
    <property type="project" value="UniProtKB-SubCell"/>
</dbReference>
<proteinExistence type="inferred from homology"/>
<keyword evidence="8 10" id="KW-0472">Membrane</keyword>
<dbReference type="RefSeq" id="WP_042680655.1">
    <property type="nucleotide sequence ID" value="NZ_CABKTM010000020.1"/>
</dbReference>
<name>A0A9X2MHY8_9FIRM</name>
<feature type="transmembrane region" description="Helical" evidence="10">
    <location>
        <begin position="136"/>
        <end position="157"/>
    </location>
</feature>